<sequence length="209" mass="23126">MEPTTYPTLNLDGYTPLPPGKLAAVVTFLEMTEPPALLPEPPGHDFTFAPVTDPQPDWYRDLFRRIGEEWLWYSRLRMDEAALRATLADPGVCVHVLRRAGETEDLGLIELDFRTPGEVELSYVGLVPGLVGGGAGRFMMNRALTLAFATAPRRVHVHTCTLDHQGAVGFYMRAGFRPYARAIEVVDDPRLDGVLSRSAGRHAPLIESD</sequence>
<name>A0ABS5RBF3_9HYPH</name>
<dbReference type="SUPFAM" id="SSF55729">
    <property type="entry name" value="Acyl-CoA N-acyltransferases (Nat)"/>
    <property type="match status" value="1"/>
</dbReference>
<dbReference type="Gene3D" id="3.40.630.30">
    <property type="match status" value="1"/>
</dbReference>
<feature type="domain" description="N-acetyltransferase" evidence="3">
    <location>
        <begin position="84"/>
        <end position="176"/>
    </location>
</feature>
<evidence type="ECO:0000256" key="1">
    <source>
        <dbReference type="ARBA" id="ARBA00022679"/>
    </source>
</evidence>
<dbReference type="Proteomes" id="UP001166585">
    <property type="component" value="Unassembled WGS sequence"/>
</dbReference>
<dbReference type="InterPro" id="IPR000182">
    <property type="entry name" value="GNAT_dom"/>
</dbReference>
<evidence type="ECO:0000256" key="2">
    <source>
        <dbReference type="ARBA" id="ARBA00023315"/>
    </source>
</evidence>
<dbReference type="PANTHER" id="PTHR43800">
    <property type="entry name" value="PEPTIDYL-LYSINE N-ACETYLTRANSFERASE YJAB"/>
    <property type="match status" value="1"/>
</dbReference>
<dbReference type="Pfam" id="PF00583">
    <property type="entry name" value="Acetyltransf_1"/>
    <property type="match status" value="1"/>
</dbReference>
<proteinExistence type="predicted"/>
<dbReference type="PANTHER" id="PTHR43800:SF1">
    <property type="entry name" value="PEPTIDYL-LYSINE N-ACETYLTRANSFERASE YJAB"/>
    <property type="match status" value="1"/>
</dbReference>
<gene>
    <name evidence="4" type="ORF">KIP89_15115</name>
</gene>
<evidence type="ECO:0000313" key="5">
    <source>
        <dbReference type="Proteomes" id="UP001166585"/>
    </source>
</evidence>
<accession>A0ABS5RBF3</accession>
<keyword evidence="1 4" id="KW-0808">Transferase</keyword>
<evidence type="ECO:0000313" key="4">
    <source>
        <dbReference type="EMBL" id="MBS9478442.1"/>
    </source>
</evidence>
<protein>
    <submittedName>
        <fullName evidence="4">GNAT family N-acetyltransferase</fullName>
        <ecNumber evidence="4">2.3.1.-</ecNumber>
    </submittedName>
</protein>
<organism evidence="4 5">
    <name type="scientific">Ancylobacter radicis</name>
    <dbReference type="NCBI Taxonomy" id="2836179"/>
    <lineage>
        <taxon>Bacteria</taxon>
        <taxon>Pseudomonadati</taxon>
        <taxon>Pseudomonadota</taxon>
        <taxon>Alphaproteobacteria</taxon>
        <taxon>Hyphomicrobiales</taxon>
        <taxon>Xanthobacteraceae</taxon>
        <taxon>Ancylobacter</taxon>
    </lineage>
</organism>
<keyword evidence="2 4" id="KW-0012">Acyltransferase</keyword>
<dbReference type="RefSeq" id="WP_213756414.1">
    <property type="nucleotide sequence ID" value="NZ_JAHCQH010000020.1"/>
</dbReference>
<keyword evidence="5" id="KW-1185">Reference proteome</keyword>
<comment type="caution">
    <text evidence="4">The sequence shown here is derived from an EMBL/GenBank/DDBJ whole genome shotgun (WGS) entry which is preliminary data.</text>
</comment>
<dbReference type="GO" id="GO:0016746">
    <property type="term" value="F:acyltransferase activity"/>
    <property type="evidence" value="ECO:0007669"/>
    <property type="project" value="UniProtKB-KW"/>
</dbReference>
<evidence type="ECO:0000259" key="3">
    <source>
        <dbReference type="Pfam" id="PF00583"/>
    </source>
</evidence>
<dbReference type="EMBL" id="JAHCQH010000020">
    <property type="protein sequence ID" value="MBS9478442.1"/>
    <property type="molecule type" value="Genomic_DNA"/>
</dbReference>
<dbReference type="EC" id="2.3.1.-" evidence="4"/>
<dbReference type="InterPro" id="IPR016181">
    <property type="entry name" value="Acyl_CoA_acyltransferase"/>
</dbReference>
<reference evidence="4" key="1">
    <citation type="submission" date="2021-05" db="EMBL/GenBank/DDBJ databases">
        <authorList>
            <person name="Sun Q."/>
            <person name="Inoue M."/>
        </authorList>
    </citation>
    <scope>NUCLEOTIDE SEQUENCE</scope>
    <source>
        <strain evidence="4">VKM B-3255</strain>
    </source>
</reference>